<evidence type="ECO:0000256" key="10">
    <source>
        <dbReference type="ARBA" id="ARBA00022597"/>
    </source>
</evidence>
<dbReference type="SUPFAM" id="SSF51621">
    <property type="entry name" value="Phosphoenolpyruvate/pyruvate domain"/>
    <property type="match status" value="1"/>
</dbReference>
<dbReference type="GO" id="GO:0046872">
    <property type="term" value="F:metal ion binding"/>
    <property type="evidence" value="ECO:0007669"/>
    <property type="project" value="UniProtKB-KW"/>
</dbReference>
<evidence type="ECO:0000313" key="25">
    <source>
        <dbReference type="Proteomes" id="UP000185062"/>
    </source>
</evidence>
<feature type="binding site" evidence="19">
    <location>
        <begin position="460"/>
        <end position="461"/>
    </location>
    <ligand>
        <name>phosphoenolpyruvate</name>
        <dbReference type="ChEBI" id="CHEBI:58702"/>
    </ligand>
</feature>
<dbReference type="Gene3D" id="3.20.20.60">
    <property type="entry name" value="Phosphoenolpyruvate-binding domains"/>
    <property type="match status" value="1"/>
</dbReference>
<reference evidence="24 25" key="1">
    <citation type="submission" date="2016-12" db="EMBL/GenBank/DDBJ databases">
        <authorList>
            <person name="Song W.-J."/>
            <person name="Kurnit D.M."/>
        </authorList>
    </citation>
    <scope>NUCLEOTIDE SEQUENCE [LARGE SCALE GENOMIC DNA]</scope>
    <source>
        <strain evidence="24 25">ATCC 49181</strain>
    </source>
</reference>
<dbReference type="PROSITE" id="PS00742">
    <property type="entry name" value="PEP_ENZYMES_2"/>
    <property type="match status" value="1"/>
</dbReference>
<dbReference type="Pfam" id="PF02896">
    <property type="entry name" value="PEP-utilizers_C"/>
    <property type="match status" value="1"/>
</dbReference>
<dbReference type="InterPro" id="IPR050499">
    <property type="entry name" value="PEP-utilizing_PTS_enzyme"/>
</dbReference>
<keyword evidence="10 17" id="KW-0762">Sugar transport</keyword>
<dbReference type="NCBIfam" id="TIGR01417">
    <property type="entry name" value="PTS_I_fam"/>
    <property type="match status" value="1"/>
</dbReference>
<dbReference type="PRINTS" id="PR01736">
    <property type="entry name" value="PHPHTRNFRASE"/>
</dbReference>
<feature type="binding site" evidence="20">
    <location>
        <position position="437"/>
    </location>
    <ligand>
        <name>Mg(2+)</name>
        <dbReference type="ChEBI" id="CHEBI:18420"/>
    </ligand>
</feature>
<keyword evidence="25" id="KW-1185">Reference proteome</keyword>
<evidence type="ECO:0000256" key="8">
    <source>
        <dbReference type="ARBA" id="ARBA00022448"/>
    </source>
</evidence>
<keyword evidence="24" id="KW-0670">Pyruvate</keyword>
<dbReference type="InterPro" id="IPR024692">
    <property type="entry name" value="PTS_EI"/>
</dbReference>
<dbReference type="InterPro" id="IPR008731">
    <property type="entry name" value="PTS_EIN"/>
</dbReference>
<keyword evidence="11 17" id="KW-0808">Transferase</keyword>
<proteinExistence type="inferred from homology"/>
<keyword evidence="14 17" id="KW-0418">Kinase</keyword>
<dbReference type="InterPro" id="IPR036618">
    <property type="entry name" value="PtsI_HPr-bd_sf"/>
</dbReference>
<dbReference type="InterPro" id="IPR008279">
    <property type="entry name" value="PEP-util_enz_mobile_dom"/>
</dbReference>
<comment type="catalytic activity">
    <reaction evidence="1 17">
        <text>L-histidyl-[protein] + phosphoenolpyruvate = N(pros)-phospho-L-histidyl-[protein] + pyruvate</text>
        <dbReference type="Rhea" id="RHEA:23880"/>
        <dbReference type="Rhea" id="RHEA-COMP:9745"/>
        <dbReference type="Rhea" id="RHEA-COMP:9746"/>
        <dbReference type="ChEBI" id="CHEBI:15361"/>
        <dbReference type="ChEBI" id="CHEBI:29979"/>
        <dbReference type="ChEBI" id="CHEBI:58702"/>
        <dbReference type="ChEBI" id="CHEBI:64837"/>
        <dbReference type="EC" id="2.7.3.9"/>
    </reaction>
</comment>
<feature type="active site" description="Tele-phosphohistidine intermediate" evidence="18">
    <location>
        <position position="196"/>
    </location>
</feature>
<dbReference type="Pfam" id="PF05524">
    <property type="entry name" value="PEP-utilisers_N"/>
    <property type="match status" value="1"/>
</dbReference>
<feature type="binding site" evidence="19">
    <location>
        <position position="471"/>
    </location>
    <ligand>
        <name>phosphoenolpyruvate</name>
        <dbReference type="ChEBI" id="CHEBI:58702"/>
    </ligand>
</feature>
<dbReference type="PANTHER" id="PTHR46244">
    <property type="entry name" value="PHOSPHOENOLPYRUVATE-PROTEIN PHOSPHOTRANSFERASE"/>
    <property type="match status" value="1"/>
</dbReference>
<dbReference type="InterPro" id="IPR000121">
    <property type="entry name" value="PEP_util_C"/>
</dbReference>
<evidence type="ECO:0000256" key="9">
    <source>
        <dbReference type="ARBA" id="ARBA00022490"/>
    </source>
</evidence>
<evidence type="ECO:0000313" key="24">
    <source>
        <dbReference type="EMBL" id="SIO42149.1"/>
    </source>
</evidence>
<evidence type="ECO:0000256" key="20">
    <source>
        <dbReference type="PIRSR" id="PIRSR000732-3"/>
    </source>
</evidence>
<sequence>MSFILHGVGVSEGIAIGHAHLASSAALEVAHYLIPKNQTNKEISRLDSAFATVREELEALQASVTNSGPSLAEFSAFLDLHHMILDDPTLSEAARDCIRQTYCNAEWAVTQQMDVLLAQFEKIEDAYLRERKADVVQVVERVLKALLGHPGYIPPPVRHSGDNILIAHDLSPADVMQYKQHKFIAFLTDLGSSTSHTAIVARGLSIPSIVALHHARQLILDNDYLIVDGSQGVIIVNPDKYVLAEYRLRQSQLELEKLKLRRIRSVAAITLDGTPVELCANIELPEDVEQVKENGAAGIGLFRSEFLFLNRNDLPDEEEQFEVYRTVATKMRGLPVTIRTFDLGADKNLKNAPQVAANPALGLRAIRLCLAEPQMFHTQLRAIIRASHYGRIRILIPMLSSISEINQTMNLIEYAKQSLREEKLPFDEKIQVGGMIEIPAAALCVDIFMQRLDFLSIGTNDLIQYTLAIDRVDDSVAHLYDPLHPAVLWLVSRVIQTANRAKVPVAICGEMAGDIRFTRLLLGLGLQQFSMYPAQLLIVKSQILKSHLPSIIVLAQRIVKAENPEKIHGLLAKLNS</sequence>
<evidence type="ECO:0000256" key="6">
    <source>
        <dbReference type="ARBA" id="ARBA00012232"/>
    </source>
</evidence>
<comment type="similarity">
    <text evidence="5 17">Belongs to the PEP-utilizing enzyme family.</text>
</comment>
<evidence type="ECO:0000256" key="17">
    <source>
        <dbReference type="PIRNR" id="PIRNR000732"/>
    </source>
</evidence>
<evidence type="ECO:0000256" key="4">
    <source>
        <dbReference type="ARBA" id="ARBA00004496"/>
    </source>
</evidence>
<dbReference type="InterPro" id="IPR015813">
    <property type="entry name" value="Pyrv/PenolPyrv_kinase-like_dom"/>
</dbReference>
<dbReference type="InterPro" id="IPR023151">
    <property type="entry name" value="PEP_util_CS"/>
</dbReference>
<feature type="domain" description="PEP-utilising enzyme C-terminal" evidence="22">
    <location>
        <begin position="260"/>
        <end position="546"/>
    </location>
</feature>
<feature type="domain" description="PEP-utilising enzyme mobile" evidence="21">
    <location>
        <begin position="162"/>
        <end position="232"/>
    </location>
</feature>
<evidence type="ECO:0000256" key="15">
    <source>
        <dbReference type="ARBA" id="ARBA00022842"/>
    </source>
</evidence>
<comment type="function">
    <text evidence="3 17">General (non sugar-specific) component of the phosphoenolpyruvate-dependent sugar phosphotransferase system (sugar PTS). This major carbohydrate active-transport system catalyzes the phosphorylation of incoming sugar substrates concomitantly with their translocation across the cell membrane. Enzyme I transfers the phosphoryl group from phosphoenolpyruvate (PEP) to the phosphoryl carrier protein (HPr).</text>
</comment>
<keyword evidence="12 17" id="KW-0598">Phosphotransferase system</keyword>
<dbReference type="InterPro" id="IPR036637">
    <property type="entry name" value="Phosphohistidine_dom_sf"/>
</dbReference>
<evidence type="ECO:0000256" key="5">
    <source>
        <dbReference type="ARBA" id="ARBA00007837"/>
    </source>
</evidence>
<dbReference type="GO" id="GO:0016301">
    <property type="term" value="F:kinase activity"/>
    <property type="evidence" value="ECO:0007669"/>
    <property type="project" value="UniProtKB-KW"/>
</dbReference>
<dbReference type="GO" id="GO:0009401">
    <property type="term" value="P:phosphoenolpyruvate-dependent sugar phosphotransferase system"/>
    <property type="evidence" value="ECO:0007669"/>
    <property type="project" value="UniProtKB-KW"/>
</dbReference>
<keyword evidence="9 17" id="KW-0963">Cytoplasm</keyword>
<dbReference type="SUPFAM" id="SSF47831">
    <property type="entry name" value="Enzyme I of the PEP:sugar phosphotransferase system HPr-binding (sub)domain"/>
    <property type="match status" value="1"/>
</dbReference>
<evidence type="ECO:0000256" key="13">
    <source>
        <dbReference type="ARBA" id="ARBA00022723"/>
    </source>
</evidence>
<dbReference type="PIRSF" id="PIRSF000732">
    <property type="entry name" value="PTS_enzyme_I"/>
    <property type="match status" value="1"/>
</dbReference>
<accession>A0A1N6JDC6</accession>
<dbReference type="EC" id="2.7.3.9" evidence="6 17"/>
<organism evidence="24 25">
    <name type="scientific">Nitrosomonas cryotolerans ATCC 49181</name>
    <dbReference type="NCBI Taxonomy" id="1131553"/>
    <lineage>
        <taxon>Bacteria</taxon>
        <taxon>Pseudomonadati</taxon>
        <taxon>Pseudomonadota</taxon>
        <taxon>Betaproteobacteria</taxon>
        <taxon>Nitrosomonadales</taxon>
        <taxon>Nitrosomonadaceae</taxon>
        <taxon>Nitrosomonas</taxon>
    </lineage>
</organism>
<dbReference type="eggNOG" id="COG1080">
    <property type="taxonomic scope" value="Bacteria"/>
</dbReference>
<keyword evidence="8 17" id="KW-0813">Transport</keyword>
<keyword evidence="15 17" id="KW-0460">Magnesium</keyword>
<feature type="binding site" evidence="20">
    <location>
        <position position="461"/>
    </location>
    <ligand>
        <name>Mg(2+)</name>
        <dbReference type="ChEBI" id="CHEBI:18420"/>
    </ligand>
</feature>
<protein>
    <recommendedName>
        <fullName evidence="7 17">Phosphoenolpyruvate-protein phosphotransferase</fullName>
        <ecNumber evidence="6 17">2.7.3.9</ecNumber>
    </recommendedName>
    <alternativeName>
        <fullName evidence="16 17">Phosphotransferase system, enzyme I</fullName>
    </alternativeName>
</protein>
<dbReference type="Gene3D" id="1.10.274.10">
    <property type="entry name" value="PtsI, HPr-binding domain"/>
    <property type="match status" value="1"/>
</dbReference>
<evidence type="ECO:0000256" key="16">
    <source>
        <dbReference type="ARBA" id="ARBA00033235"/>
    </source>
</evidence>
<dbReference type="SUPFAM" id="SSF52009">
    <property type="entry name" value="Phosphohistidine domain"/>
    <property type="match status" value="1"/>
</dbReference>
<evidence type="ECO:0000259" key="22">
    <source>
        <dbReference type="Pfam" id="PF02896"/>
    </source>
</evidence>
<keyword evidence="13 17" id="KW-0479">Metal-binding</keyword>
<evidence type="ECO:0000256" key="7">
    <source>
        <dbReference type="ARBA" id="ARBA00016544"/>
    </source>
</evidence>
<evidence type="ECO:0000256" key="3">
    <source>
        <dbReference type="ARBA" id="ARBA00002728"/>
    </source>
</evidence>
<feature type="binding site" evidence="19">
    <location>
        <position position="303"/>
    </location>
    <ligand>
        <name>phosphoenolpyruvate</name>
        <dbReference type="ChEBI" id="CHEBI:58702"/>
    </ligand>
</feature>
<dbReference type="InterPro" id="IPR040442">
    <property type="entry name" value="Pyrv_kinase-like_dom_sf"/>
</dbReference>
<evidence type="ECO:0000256" key="14">
    <source>
        <dbReference type="ARBA" id="ARBA00022777"/>
    </source>
</evidence>
<comment type="subcellular location">
    <subcellularLocation>
        <location evidence="4 17">Cytoplasm</location>
    </subcellularLocation>
</comment>
<dbReference type="STRING" id="44575.SAMN05216419_100465"/>
<evidence type="ECO:0000256" key="19">
    <source>
        <dbReference type="PIRSR" id="PIRSR000732-2"/>
    </source>
</evidence>
<dbReference type="Pfam" id="PF00391">
    <property type="entry name" value="PEP-utilizers"/>
    <property type="match status" value="1"/>
</dbReference>
<dbReference type="InterPro" id="IPR006318">
    <property type="entry name" value="PTS_EI-like"/>
</dbReference>
<evidence type="ECO:0000256" key="18">
    <source>
        <dbReference type="PIRSR" id="PIRSR000732-1"/>
    </source>
</evidence>
<dbReference type="RefSeq" id="WP_028460827.1">
    <property type="nucleotide sequence ID" value="NZ_FSRO01000001.1"/>
</dbReference>
<name>A0A1N6JDC6_9PROT</name>
<feature type="domain" description="Phosphotransferase system enzyme I N-terminal" evidence="23">
    <location>
        <begin position="6"/>
        <end position="131"/>
    </location>
</feature>
<evidence type="ECO:0000256" key="11">
    <source>
        <dbReference type="ARBA" id="ARBA00022679"/>
    </source>
</evidence>
<dbReference type="GO" id="GO:0005737">
    <property type="term" value="C:cytoplasm"/>
    <property type="evidence" value="ECO:0007669"/>
    <property type="project" value="UniProtKB-SubCell"/>
</dbReference>
<comment type="cofactor">
    <cofactor evidence="2 17 20">
        <name>Mg(2+)</name>
        <dbReference type="ChEBI" id="CHEBI:18420"/>
    </cofactor>
</comment>
<gene>
    <name evidence="24" type="ORF">SAMN02743940_2505</name>
</gene>
<dbReference type="AlphaFoldDB" id="A0A1N6JDC6"/>
<evidence type="ECO:0000259" key="21">
    <source>
        <dbReference type="Pfam" id="PF00391"/>
    </source>
</evidence>
<dbReference type="GO" id="GO:0008965">
    <property type="term" value="F:phosphoenolpyruvate-protein phosphotransferase activity"/>
    <property type="evidence" value="ECO:0007669"/>
    <property type="project" value="UniProtKB-EC"/>
</dbReference>
<dbReference type="Proteomes" id="UP000185062">
    <property type="component" value="Unassembled WGS sequence"/>
</dbReference>
<evidence type="ECO:0000256" key="2">
    <source>
        <dbReference type="ARBA" id="ARBA00001946"/>
    </source>
</evidence>
<feature type="active site" description="Proton donor" evidence="18">
    <location>
        <position position="508"/>
    </location>
</feature>
<dbReference type="PANTHER" id="PTHR46244:SF3">
    <property type="entry name" value="PHOSPHOENOLPYRUVATE-PROTEIN PHOSPHOTRANSFERASE"/>
    <property type="match status" value="1"/>
</dbReference>
<dbReference type="Gene3D" id="3.50.30.10">
    <property type="entry name" value="Phosphohistidine domain"/>
    <property type="match status" value="1"/>
</dbReference>
<dbReference type="EMBL" id="FSRO01000001">
    <property type="protein sequence ID" value="SIO42149.1"/>
    <property type="molecule type" value="Genomic_DNA"/>
</dbReference>
<evidence type="ECO:0000256" key="12">
    <source>
        <dbReference type="ARBA" id="ARBA00022683"/>
    </source>
</evidence>
<feature type="binding site" evidence="19">
    <location>
        <position position="339"/>
    </location>
    <ligand>
        <name>phosphoenolpyruvate</name>
        <dbReference type="ChEBI" id="CHEBI:58702"/>
    </ligand>
</feature>
<evidence type="ECO:0000259" key="23">
    <source>
        <dbReference type="Pfam" id="PF05524"/>
    </source>
</evidence>
<evidence type="ECO:0000256" key="1">
    <source>
        <dbReference type="ARBA" id="ARBA00000683"/>
    </source>
</evidence>